<protein>
    <submittedName>
        <fullName evidence="2">Uncharacterized protein</fullName>
    </submittedName>
</protein>
<name>A0A1R3VGS4_9HYPH</name>
<keyword evidence="3" id="KW-1185">Reference proteome</keyword>
<evidence type="ECO:0000256" key="1">
    <source>
        <dbReference type="SAM" id="MobiDB-lite"/>
    </source>
</evidence>
<organism evidence="2 3">
    <name type="scientific">Mesorhizobium prunaredense</name>
    <dbReference type="NCBI Taxonomy" id="1631249"/>
    <lineage>
        <taxon>Bacteria</taxon>
        <taxon>Pseudomonadati</taxon>
        <taxon>Pseudomonadota</taxon>
        <taxon>Alphaproteobacteria</taxon>
        <taxon>Hyphomicrobiales</taxon>
        <taxon>Phyllobacteriaceae</taxon>
        <taxon>Mesorhizobium</taxon>
    </lineage>
</organism>
<gene>
    <name evidence="2" type="ORF">BQ8794_70055</name>
</gene>
<evidence type="ECO:0000313" key="3">
    <source>
        <dbReference type="Proteomes" id="UP000188388"/>
    </source>
</evidence>
<dbReference type="Proteomes" id="UP000188388">
    <property type="component" value="Unassembled WGS sequence"/>
</dbReference>
<reference evidence="3" key="1">
    <citation type="submission" date="2017-01" db="EMBL/GenBank/DDBJ databases">
        <authorList>
            <person name="Brunel B."/>
        </authorList>
    </citation>
    <scope>NUCLEOTIDE SEQUENCE [LARGE SCALE GENOMIC DNA]</scope>
</reference>
<dbReference type="EMBL" id="FTPD01000067">
    <property type="protein sequence ID" value="SIT59125.1"/>
    <property type="molecule type" value="Genomic_DNA"/>
</dbReference>
<proteinExistence type="predicted"/>
<sequence>MNADDDHFAAIRHLAGQTGDVDLMRDKHGGSTETLPAEPGQKGSGAHFCGRTVAKERIEQLKRHDVADPEQASGIQATAPLARIDGCRRDAIRTEQVADRAGLRTTLFRQIPLGAAITEPEARRIAGAWGCGMAQHGNGFSGSQGCSEWLGGVCLAEGSRSERQDQKLPTSNSHLASHLSDSGFGSDSSFGECRQLLQAGSLVLAMPGRSARPRSAKCRTWWYIHRSGA</sequence>
<evidence type="ECO:0000313" key="2">
    <source>
        <dbReference type="EMBL" id="SIT59125.1"/>
    </source>
</evidence>
<accession>A0A1R3VGS4</accession>
<feature type="region of interest" description="Disordered" evidence="1">
    <location>
        <begin position="20"/>
        <end position="47"/>
    </location>
</feature>
<dbReference type="AlphaFoldDB" id="A0A1R3VGS4"/>